<keyword evidence="1" id="KW-0812">Transmembrane</keyword>
<keyword evidence="3" id="KW-1185">Reference proteome</keyword>
<dbReference type="Proteomes" id="UP000230069">
    <property type="component" value="Unassembled WGS sequence"/>
</dbReference>
<dbReference type="STRING" id="218851.A0A2G5CMI1"/>
<dbReference type="InParanoid" id="A0A2G5CMI1"/>
<sequence>MELVKLKDALLGSNPKLWYHRRETASYILLLLFLNGIFLCFGSFTYFVCMRRPQLQTRAPSDGRRSVAQRARRAREALSRVSPVVAAPLASSALGSESAVLQNLPSLQPVQFPSATSIPSTSGVVRVPVAASSQIISDPFHCINSSERRSLGQRARRSRESIFKIPYHEPSSAAVPPSLVTGSSVASSSHSASYEPRSQEEATNIDFLGRPTELIFVFQRERHFLGHMDVVCQYCSALHWHAERLASSTSTHSSFGLCCLQGKIRLPLLKLPPPALQSLFEEFSPLASSFRTCIRSYNAANAFTSLGVAMDERILSGRGPTAFTIHGELRHRIGSLLPAEGVEPNYAQLYIYDASTALAFRESRNPHLRNDVLGIINTVLLETNDLCYWKPMTSVFSHGQLYVALSRCTTARQIFVILSSDISTCTANIVYPEVLL</sequence>
<dbReference type="PANTHER" id="PTHR45786">
    <property type="entry name" value="DNA BINDING PROTEIN-LIKE"/>
    <property type="match status" value="1"/>
</dbReference>
<evidence type="ECO:0000313" key="2">
    <source>
        <dbReference type="EMBL" id="PIA32505.1"/>
    </source>
</evidence>
<dbReference type="EMBL" id="KZ305061">
    <property type="protein sequence ID" value="PIA32505.1"/>
    <property type="molecule type" value="Genomic_DNA"/>
</dbReference>
<organism evidence="2 3">
    <name type="scientific">Aquilegia coerulea</name>
    <name type="common">Rocky mountain columbine</name>
    <dbReference type="NCBI Taxonomy" id="218851"/>
    <lineage>
        <taxon>Eukaryota</taxon>
        <taxon>Viridiplantae</taxon>
        <taxon>Streptophyta</taxon>
        <taxon>Embryophyta</taxon>
        <taxon>Tracheophyta</taxon>
        <taxon>Spermatophyta</taxon>
        <taxon>Magnoliopsida</taxon>
        <taxon>Ranunculales</taxon>
        <taxon>Ranunculaceae</taxon>
        <taxon>Thalictroideae</taxon>
        <taxon>Aquilegia</taxon>
    </lineage>
</organism>
<evidence type="ECO:0000313" key="3">
    <source>
        <dbReference type="Proteomes" id="UP000230069"/>
    </source>
</evidence>
<name>A0A2G5CMI1_AQUCA</name>
<dbReference type="PANTHER" id="PTHR45786:SF74">
    <property type="entry name" value="ATP-DEPENDENT DNA HELICASE"/>
    <property type="match status" value="1"/>
</dbReference>
<feature type="transmembrane region" description="Helical" evidence="1">
    <location>
        <begin position="27"/>
        <end position="49"/>
    </location>
</feature>
<keyword evidence="1" id="KW-0472">Membrane</keyword>
<evidence type="ECO:0000256" key="1">
    <source>
        <dbReference type="SAM" id="Phobius"/>
    </source>
</evidence>
<dbReference type="OrthoDB" id="1928976at2759"/>
<reference evidence="2 3" key="1">
    <citation type="submission" date="2017-09" db="EMBL/GenBank/DDBJ databases">
        <title>WGS assembly of Aquilegia coerulea Goldsmith.</title>
        <authorList>
            <person name="Hodges S."/>
            <person name="Kramer E."/>
            <person name="Nordborg M."/>
            <person name="Tomkins J."/>
            <person name="Borevitz J."/>
            <person name="Derieg N."/>
            <person name="Yan J."/>
            <person name="Mihaltcheva S."/>
            <person name="Hayes R.D."/>
            <person name="Rokhsar D."/>
        </authorList>
    </citation>
    <scope>NUCLEOTIDE SEQUENCE [LARGE SCALE GENOMIC DNA]</scope>
    <source>
        <strain evidence="3">cv. Goldsmith</strain>
    </source>
</reference>
<gene>
    <name evidence="2" type="ORF">AQUCO_04400002v1</name>
</gene>
<keyword evidence="1" id="KW-1133">Transmembrane helix</keyword>
<accession>A0A2G5CMI1</accession>
<proteinExistence type="predicted"/>
<protein>
    <submittedName>
        <fullName evidence="2">Uncharacterized protein</fullName>
    </submittedName>
</protein>
<dbReference type="AlphaFoldDB" id="A0A2G5CMI1"/>